<evidence type="ECO:0000313" key="7">
    <source>
        <dbReference type="EMBL" id="GMS94166.1"/>
    </source>
</evidence>
<keyword evidence="8" id="KW-1185">Reference proteome</keyword>
<reference evidence="7" key="1">
    <citation type="submission" date="2023-10" db="EMBL/GenBank/DDBJ databases">
        <title>Genome assembly of Pristionchus species.</title>
        <authorList>
            <person name="Yoshida K."/>
            <person name="Sommer R.J."/>
        </authorList>
    </citation>
    <scope>NUCLEOTIDE SEQUENCE</scope>
    <source>
        <strain evidence="7">RS0144</strain>
    </source>
</reference>
<dbReference type="Proteomes" id="UP001432027">
    <property type="component" value="Unassembled WGS sequence"/>
</dbReference>
<dbReference type="InterPro" id="IPR036719">
    <property type="entry name" value="Neuro-gated_channel_TM_sf"/>
</dbReference>
<dbReference type="AlphaFoldDB" id="A0AAV5TIN0"/>
<feature type="transmembrane region" description="Helical" evidence="5">
    <location>
        <begin position="342"/>
        <end position="363"/>
    </location>
</feature>
<feature type="non-terminal residue" evidence="7">
    <location>
        <position position="1"/>
    </location>
</feature>
<keyword evidence="4 5" id="KW-0472">Membrane</keyword>
<dbReference type="GO" id="GO:0004888">
    <property type="term" value="F:transmembrane signaling receptor activity"/>
    <property type="evidence" value="ECO:0007669"/>
    <property type="project" value="InterPro"/>
</dbReference>
<evidence type="ECO:0000256" key="3">
    <source>
        <dbReference type="ARBA" id="ARBA00022989"/>
    </source>
</evidence>
<proteinExistence type="predicted"/>
<dbReference type="SUPFAM" id="SSF63712">
    <property type="entry name" value="Nicotinic receptor ligand binding domain-like"/>
    <property type="match status" value="1"/>
</dbReference>
<comment type="caution">
    <text evidence="7">The sequence shown here is derived from an EMBL/GenBank/DDBJ whole genome shotgun (WGS) entry which is preliminary data.</text>
</comment>
<dbReference type="InterPro" id="IPR006201">
    <property type="entry name" value="Neur_channel"/>
</dbReference>
<evidence type="ECO:0000313" key="8">
    <source>
        <dbReference type="Proteomes" id="UP001432027"/>
    </source>
</evidence>
<evidence type="ECO:0000256" key="4">
    <source>
        <dbReference type="ARBA" id="ARBA00023136"/>
    </source>
</evidence>
<dbReference type="EMBL" id="BTSX01000004">
    <property type="protein sequence ID" value="GMS94166.1"/>
    <property type="molecule type" value="Genomic_DNA"/>
</dbReference>
<dbReference type="FunFam" id="1.20.58.390:FF:000177">
    <property type="entry name" value="Uncharacterized protein"/>
    <property type="match status" value="1"/>
</dbReference>
<feature type="domain" description="Neurotransmitter-gated ion-channel ligand-binding" evidence="6">
    <location>
        <begin position="19"/>
        <end position="221"/>
    </location>
</feature>
<evidence type="ECO:0000256" key="1">
    <source>
        <dbReference type="ARBA" id="ARBA00004141"/>
    </source>
</evidence>
<name>A0AAV5TIN0_9BILA</name>
<dbReference type="PANTHER" id="PTHR18945">
    <property type="entry name" value="NEUROTRANSMITTER GATED ION CHANNEL"/>
    <property type="match status" value="1"/>
</dbReference>
<evidence type="ECO:0000256" key="5">
    <source>
        <dbReference type="SAM" id="Phobius"/>
    </source>
</evidence>
<dbReference type="GO" id="GO:0005230">
    <property type="term" value="F:extracellular ligand-gated monoatomic ion channel activity"/>
    <property type="evidence" value="ECO:0007669"/>
    <property type="project" value="InterPro"/>
</dbReference>
<keyword evidence="2 5" id="KW-0812">Transmembrane</keyword>
<dbReference type="InterPro" id="IPR036734">
    <property type="entry name" value="Neur_chan_lig-bd_sf"/>
</dbReference>
<feature type="transmembrane region" description="Helical" evidence="5">
    <location>
        <begin position="287"/>
        <end position="307"/>
    </location>
</feature>
<feature type="transmembrane region" description="Helical" evidence="5">
    <location>
        <begin position="224"/>
        <end position="245"/>
    </location>
</feature>
<organism evidence="7 8">
    <name type="scientific">Pristionchus entomophagus</name>
    <dbReference type="NCBI Taxonomy" id="358040"/>
    <lineage>
        <taxon>Eukaryota</taxon>
        <taxon>Metazoa</taxon>
        <taxon>Ecdysozoa</taxon>
        <taxon>Nematoda</taxon>
        <taxon>Chromadorea</taxon>
        <taxon>Rhabditida</taxon>
        <taxon>Rhabditina</taxon>
        <taxon>Diplogasteromorpha</taxon>
        <taxon>Diplogasteroidea</taxon>
        <taxon>Neodiplogasteridae</taxon>
        <taxon>Pristionchus</taxon>
    </lineage>
</organism>
<feature type="transmembrane region" description="Helical" evidence="5">
    <location>
        <begin position="257"/>
        <end position="275"/>
    </location>
</feature>
<accession>A0AAV5TIN0</accession>
<feature type="non-terminal residue" evidence="7">
    <location>
        <position position="368"/>
    </location>
</feature>
<sequence length="368" mass="41984">FNMNTTMDFMSTLRILKFDLFSDYDKTLAPVHYKGAFEQNFKENFSMMITYAKLTDVNERSMEFSFVLGMMLMYSDPRLTWNPAKYNNISHVYMTLDQVWFPNFHPCESSSITYLSTDGDQVAKIFPNGDIRTIRQAEIVYSCGFDTSLFPFDVQSCGLCFTLNGYDPNAFTFTATIDSGALATDMSEWRVTISNITTSFNYCAHDLCQSVLHYSIILARNPQFWIGLVIIPIFMLGFLILIGLFFSGQENLVKNAIDFGLTTMMSMMVVVGILNDSLSKIESIPCLGLFVLVQISVTSIAVITVLITDKMRRTLSVAANSKEHESSRWWLAVRSITRDERLLRNILFVIFALLHLANFVWLLTNQVR</sequence>
<dbReference type="GO" id="GO:0016020">
    <property type="term" value="C:membrane"/>
    <property type="evidence" value="ECO:0007669"/>
    <property type="project" value="UniProtKB-SubCell"/>
</dbReference>
<comment type="subcellular location">
    <subcellularLocation>
        <location evidence="1">Membrane</location>
        <topology evidence="1">Multi-pass membrane protein</topology>
    </subcellularLocation>
</comment>
<dbReference type="SUPFAM" id="SSF90112">
    <property type="entry name" value="Neurotransmitter-gated ion-channel transmembrane pore"/>
    <property type="match status" value="1"/>
</dbReference>
<dbReference type="InterPro" id="IPR006202">
    <property type="entry name" value="Neur_chan_lig-bd"/>
</dbReference>
<protein>
    <recommendedName>
        <fullName evidence="6">Neurotransmitter-gated ion-channel ligand-binding domain-containing protein</fullName>
    </recommendedName>
</protein>
<dbReference type="Pfam" id="PF02931">
    <property type="entry name" value="Neur_chan_LBD"/>
    <property type="match status" value="1"/>
</dbReference>
<evidence type="ECO:0000256" key="2">
    <source>
        <dbReference type="ARBA" id="ARBA00022692"/>
    </source>
</evidence>
<dbReference type="Gene3D" id="2.70.170.10">
    <property type="entry name" value="Neurotransmitter-gated ion-channel ligand-binding domain"/>
    <property type="match status" value="1"/>
</dbReference>
<gene>
    <name evidence="7" type="ORF">PENTCL1PPCAC_16341</name>
</gene>
<dbReference type="InterPro" id="IPR038050">
    <property type="entry name" value="Neuro_actylchol_rec"/>
</dbReference>
<dbReference type="Gene3D" id="1.20.58.390">
    <property type="entry name" value="Neurotransmitter-gated ion-channel transmembrane domain"/>
    <property type="match status" value="1"/>
</dbReference>
<dbReference type="CDD" id="cd18989">
    <property type="entry name" value="LGIC_ECD_cation"/>
    <property type="match status" value="1"/>
</dbReference>
<evidence type="ECO:0000259" key="6">
    <source>
        <dbReference type="Pfam" id="PF02931"/>
    </source>
</evidence>
<keyword evidence="3 5" id="KW-1133">Transmembrane helix</keyword>